<proteinExistence type="predicted"/>
<protein>
    <submittedName>
        <fullName evidence="2">Uncharacterized protein</fullName>
    </submittedName>
</protein>
<keyword evidence="1" id="KW-1133">Transmembrane helix</keyword>
<evidence type="ECO:0000313" key="3">
    <source>
        <dbReference type="Proteomes" id="UP000195913"/>
    </source>
</evidence>
<organism evidence="2 3">
    <name type="scientific">Arthrobacter rhombi</name>
    <dbReference type="NCBI Taxonomy" id="71253"/>
    <lineage>
        <taxon>Bacteria</taxon>
        <taxon>Bacillati</taxon>
        <taxon>Actinomycetota</taxon>
        <taxon>Actinomycetes</taxon>
        <taxon>Micrococcales</taxon>
        <taxon>Micrococcaceae</taxon>
        <taxon>Arthrobacter</taxon>
    </lineage>
</organism>
<dbReference type="EMBL" id="FUHW01000032">
    <property type="protein sequence ID" value="SJM65410.1"/>
    <property type="molecule type" value="Genomic_DNA"/>
</dbReference>
<sequence length="50" mass="5518">MAVCSRISYRAGWPVPVTTTLLGIAIALAVTLLIRRIASAVRNHRQSKER</sequence>
<dbReference type="AlphaFoldDB" id="A0A1R4GAY3"/>
<keyword evidence="1" id="KW-0812">Transmembrane</keyword>
<keyword evidence="3" id="KW-1185">Reference proteome</keyword>
<keyword evidence="1" id="KW-0472">Membrane</keyword>
<evidence type="ECO:0000313" key="2">
    <source>
        <dbReference type="EMBL" id="SJM65410.1"/>
    </source>
</evidence>
<feature type="transmembrane region" description="Helical" evidence="1">
    <location>
        <begin position="20"/>
        <end position="38"/>
    </location>
</feature>
<name>A0A1R4GAY3_9MICC</name>
<evidence type="ECO:0000256" key="1">
    <source>
        <dbReference type="SAM" id="Phobius"/>
    </source>
</evidence>
<accession>A0A1R4GAY3</accession>
<dbReference type="Proteomes" id="UP000195913">
    <property type="component" value="Unassembled WGS sequence"/>
</dbReference>
<reference evidence="2 3" key="1">
    <citation type="submission" date="2017-02" db="EMBL/GenBank/DDBJ databases">
        <authorList>
            <person name="Peterson S.W."/>
        </authorList>
    </citation>
    <scope>NUCLEOTIDE SEQUENCE [LARGE SCALE GENOMIC DNA]</scope>
    <source>
        <strain evidence="2 3">B Ar 00.02</strain>
    </source>
</reference>
<gene>
    <name evidence="2" type="ORF">FM101_09250</name>
</gene>